<dbReference type="AlphaFoldDB" id="A0A3B1D9F3"/>
<evidence type="ECO:0000313" key="1">
    <source>
        <dbReference type="EMBL" id="VAX31470.1"/>
    </source>
</evidence>
<proteinExistence type="predicted"/>
<gene>
    <name evidence="1" type="ORF">MNBD_NITROSPINAE05-992</name>
</gene>
<organism evidence="1">
    <name type="scientific">hydrothermal vent metagenome</name>
    <dbReference type="NCBI Taxonomy" id="652676"/>
    <lineage>
        <taxon>unclassified sequences</taxon>
        <taxon>metagenomes</taxon>
        <taxon>ecological metagenomes</taxon>
    </lineage>
</organism>
<reference evidence="1" key="1">
    <citation type="submission" date="2018-06" db="EMBL/GenBank/DDBJ databases">
        <authorList>
            <person name="Zhirakovskaya E."/>
        </authorList>
    </citation>
    <scope>NUCLEOTIDE SEQUENCE</scope>
</reference>
<dbReference type="EMBL" id="UOGG01000158">
    <property type="protein sequence ID" value="VAX31470.1"/>
    <property type="molecule type" value="Genomic_DNA"/>
</dbReference>
<sequence>MGRQQIFIIHDRWDTACLFEALKKVPIQEMIRDE</sequence>
<name>A0A3B1D9F3_9ZZZZ</name>
<accession>A0A3B1D9F3</accession>
<protein>
    <submittedName>
        <fullName evidence="1">Uncharacterized protein</fullName>
    </submittedName>
</protein>